<dbReference type="Gene3D" id="3.40.50.1000">
    <property type="entry name" value="HAD superfamily/HAD-like"/>
    <property type="match status" value="1"/>
</dbReference>
<dbReference type="InterPro" id="IPR006384">
    <property type="entry name" value="HAD_hydro_PyrdxlP_Pase-like"/>
</dbReference>
<dbReference type="InterPro" id="IPR023214">
    <property type="entry name" value="HAD_sf"/>
</dbReference>
<dbReference type="NCBIfam" id="TIGR01488">
    <property type="entry name" value="HAD-SF-IB"/>
    <property type="match status" value="1"/>
</dbReference>
<evidence type="ECO:0000256" key="1">
    <source>
        <dbReference type="ARBA" id="ARBA00001946"/>
    </source>
</evidence>
<dbReference type="PANTHER" id="PTHR20889">
    <property type="entry name" value="PHOSPHATASE, ORPHAN 1, 2"/>
    <property type="match status" value="1"/>
</dbReference>
<keyword evidence="8" id="KW-1185">Reference proteome</keyword>
<dbReference type="PANTHER" id="PTHR20889:SF12">
    <property type="entry name" value="LP01149P"/>
    <property type="match status" value="1"/>
</dbReference>
<dbReference type="GO" id="GO:0016791">
    <property type="term" value="F:phosphatase activity"/>
    <property type="evidence" value="ECO:0007669"/>
    <property type="project" value="InterPro"/>
</dbReference>
<evidence type="ECO:0000256" key="4">
    <source>
        <dbReference type="ARBA" id="ARBA00022842"/>
    </source>
</evidence>
<protein>
    <submittedName>
        <fullName evidence="7">Uncharacterized protein</fullName>
    </submittedName>
</protein>
<feature type="active site" description="Nucleophile" evidence="5">
    <location>
        <position position="13"/>
    </location>
</feature>
<evidence type="ECO:0000256" key="3">
    <source>
        <dbReference type="ARBA" id="ARBA00022801"/>
    </source>
</evidence>
<dbReference type="InterPro" id="IPR036412">
    <property type="entry name" value="HAD-like_sf"/>
</dbReference>
<dbReference type="InterPro" id="IPR016965">
    <property type="entry name" value="Pase_PHOSPHO-typ"/>
</dbReference>
<organism evidence="7 8">
    <name type="scientific">Cronartium quercuum f. sp. fusiforme G11</name>
    <dbReference type="NCBI Taxonomy" id="708437"/>
    <lineage>
        <taxon>Eukaryota</taxon>
        <taxon>Fungi</taxon>
        <taxon>Dikarya</taxon>
        <taxon>Basidiomycota</taxon>
        <taxon>Pucciniomycotina</taxon>
        <taxon>Pucciniomycetes</taxon>
        <taxon>Pucciniales</taxon>
        <taxon>Coleosporiaceae</taxon>
        <taxon>Cronartium</taxon>
    </lineage>
</organism>
<dbReference type="SUPFAM" id="SSF56784">
    <property type="entry name" value="HAD-like"/>
    <property type="match status" value="1"/>
</dbReference>
<evidence type="ECO:0000313" key="7">
    <source>
        <dbReference type="EMBL" id="KAG0148491.1"/>
    </source>
</evidence>
<dbReference type="GO" id="GO:0046872">
    <property type="term" value="F:metal ion binding"/>
    <property type="evidence" value="ECO:0007669"/>
    <property type="project" value="UniProtKB-KW"/>
</dbReference>
<sequence length="252" mass="29125">MKDRKPTQLIVFDFDWSLVDQDTDRFLFEVLDPDLRILLQSRKDSMQWTDNVADCLKRLHERGFKQEKIREAFSALPLHPAMKRAIETRASDQSKIDTTILIISNSNSVFIDLVLATHRLDRNLFKDIITNPAKFTSEGLLHLQRRIAPDNPRQHACEFGCSPNMCKGEELKAFLEKNGGRSAFDRIAYVGDGSNDFCPITQLEDTDYALIRKNMELSKRVATEEGKHLRCQKVYWDSAWEVEQIFLKTLSS</sequence>
<feature type="binding site" evidence="6">
    <location>
        <position position="13"/>
    </location>
    <ligand>
        <name>Mg(2+)</name>
        <dbReference type="ChEBI" id="CHEBI:18420"/>
    </ligand>
</feature>
<feature type="active site" description="Proton donor" evidence="5">
    <location>
        <position position="15"/>
    </location>
</feature>
<name>A0A9P6TDJ1_9BASI</name>
<dbReference type="Pfam" id="PF06888">
    <property type="entry name" value="Put_Phosphatase"/>
    <property type="match status" value="1"/>
</dbReference>
<comment type="caution">
    <text evidence="7">The sequence shown here is derived from an EMBL/GenBank/DDBJ whole genome shotgun (WGS) entry which is preliminary data.</text>
</comment>
<keyword evidence="4 6" id="KW-0460">Magnesium</keyword>
<evidence type="ECO:0000256" key="6">
    <source>
        <dbReference type="PIRSR" id="PIRSR031051-3"/>
    </source>
</evidence>
<feature type="binding site" evidence="6">
    <location>
        <position position="15"/>
    </location>
    <ligand>
        <name>Mg(2+)</name>
        <dbReference type="ChEBI" id="CHEBI:18420"/>
    </ligand>
</feature>
<reference evidence="7" key="1">
    <citation type="submission" date="2013-11" db="EMBL/GenBank/DDBJ databases">
        <title>Genome sequence of the fusiform rust pathogen reveals effectors for host alternation and coevolution with pine.</title>
        <authorList>
            <consortium name="DOE Joint Genome Institute"/>
            <person name="Smith K."/>
            <person name="Pendleton A."/>
            <person name="Kubisiak T."/>
            <person name="Anderson C."/>
            <person name="Salamov A."/>
            <person name="Aerts A."/>
            <person name="Riley R."/>
            <person name="Clum A."/>
            <person name="Lindquist E."/>
            <person name="Ence D."/>
            <person name="Campbell M."/>
            <person name="Kronenberg Z."/>
            <person name="Feau N."/>
            <person name="Dhillon B."/>
            <person name="Hamelin R."/>
            <person name="Burleigh J."/>
            <person name="Smith J."/>
            <person name="Yandell M."/>
            <person name="Nelson C."/>
            <person name="Grigoriev I."/>
            <person name="Davis J."/>
        </authorList>
    </citation>
    <scope>NUCLEOTIDE SEQUENCE</scope>
    <source>
        <strain evidence="7">G11</strain>
    </source>
</reference>
<dbReference type="NCBIfam" id="TIGR01489">
    <property type="entry name" value="DKMTPPase-SF"/>
    <property type="match status" value="1"/>
</dbReference>
<dbReference type="AlphaFoldDB" id="A0A9P6TDJ1"/>
<dbReference type="Proteomes" id="UP000886653">
    <property type="component" value="Unassembled WGS sequence"/>
</dbReference>
<dbReference type="PIRSF" id="PIRSF031051">
    <property type="entry name" value="PyrdxlP_Pase_PHOSPHO2"/>
    <property type="match status" value="1"/>
</dbReference>
<gene>
    <name evidence="7" type="ORF">CROQUDRAFT_75352</name>
</gene>
<evidence type="ECO:0000256" key="2">
    <source>
        <dbReference type="ARBA" id="ARBA00022723"/>
    </source>
</evidence>
<dbReference type="OrthoDB" id="10267182at2759"/>
<keyword evidence="2 6" id="KW-0479">Metal-binding</keyword>
<dbReference type="EMBL" id="MU167236">
    <property type="protein sequence ID" value="KAG0148491.1"/>
    <property type="molecule type" value="Genomic_DNA"/>
</dbReference>
<evidence type="ECO:0000256" key="5">
    <source>
        <dbReference type="PIRSR" id="PIRSR031051-1"/>
    </source>
</evidence>
<comment type="cofactor">
    <cofactor evidence="1 6">
        <name>Mg(2+)</name>
        <dbReference type="ChEBI" id="CHEBI:18420"/>
    </cofactor>
</comment>
<accession>A0A9P6TDJ1</accession>
<proteinExistence type="predicted"/>
<feature type="binding site" evidence="6">
    <location>
        <position position="192"/>
    </location>
    <ligand>
        <name>Mg(2+)</name>
        <dbReference type="ChEBI" id="CHEBI:18420"/>
    </ligand>
</feature>
<evidence type="ECO:0000313" key="8">
    <source>
        <dbReference type="Proteomes" id="UP000886653"/>
    </source>
</evidence>
<keyword evidence="3" id="KW-0378">Hydrolase</keyword>